<feature type="compositionally biased region" description="Basic and acidic residues" evidence="6">
    <location>
        <begin position="228"/>
        <end position="245"/>
    </location>
</feature>
<dbReference type="Gene3D" id="2.40.70.10">
    <property type="entry name" value="Acid Proteases"/>
    <property type="match status" value="1"/>
</dbReference>
<dbReference type="CDD" id="cd01647">
    <property type="entry name" value="RT_LTR"/>
    <property type="match status" value="1"/>
</dbReference>
<proteinExistence type="predicted"/>
<feature type="compositionally biased region" description="Low complexity" evidence="6">
    <location>
        <begin position="12"/>
        <end position="27"/>
    </location>
</feature>
<keyword evidence="5" id="KW-0863">Zinc-finger</keyword>
<feature type="region of interest" description="Disordered" evidence="6">
    <location>
        <begin position="1"/>
        <end position="28"/>
    </location>
</feature>
<evidence type="ECO:0000256" key="6">
    <source>
        <dbReference type="SAM" id="MobiDB-lite"/>
    </source>
</evidence>
<dbReference type="InterPro" id="IPR043502">
    <property type="entry name" value="DNA/RNA_pol_sf"/>
</dbReference>
<dbReference type="GO" id="GO:0003964">
    <property type="term" value="F:RNA-directed DNA polymerase activity"/>
    <property type="evidence" value="ECO:0007669"/>
    <property type="project" value="UniProtKB-KW"/>
</dbReference>
<reference evidence="8" key="1">
    <citation type="journal article" date="2022" name="Int. J. Mol. Sci.">
        <title>Draft Genome of Tanacetum Coccineum: Genomic Comparison of Closely Related Tanacetum-Family Plants.</title>
        <authorList>
            <person name="Yamashiro T."/>
            <person name="Shiraishi A."/>
            <person name="Nakayama K."/>
            <person name="Satake H."/>
        </authorList>
    </citation>
    <scope>NUCLEOTIDE SEQUENCE</scope>
</reference>
<dbReference type="Proteomes" id="UP001151760">
    <property type="component" value="Unassembled WGS sequence"/>
</dbReference>
<keyword evidence="4" id="KW-0255">Endonuclease</keyword>
<evidence type="ECO:0000259" key="7">
    <source>
        <dbReference type="PROSITE" id="PS50158"/>
    </source>
</evidence>
<dbReference type="SMART" id="SM00343">
    <property type="entry name" value="ZnF_C2HC"/>
    <property type="match status" value="2"/>
</dbReference>
<name>A0ABQ5G5H3_9ASTR</name>
<keyword evidence="3" id="KW-0540">Nuclease</keyword>
<keyword evidence="8" id="KW-0695">RNA-directed DNA polymerase</keyword>
<dbReference type="CDD" id="cd00303">
    <property type="entry name" value="retropepsin_like"/>
    <property type="match status" value="1"/>
</dbReference>
<dbReference type="InterPro" id="IPR005162">
    <property type="entry name" value="Retrotrans_gag_dom"/>
</dbReference>
<keyword evidence="9" id="KW-1185">Reference proteome</keyword>
<accession>A0ABQ5G5H3</accession>
<dbReference type="InterPro" id="IPR021109">
    <property type="entry name" value="Peptidase_aspartic_dom_sf"/>
</dbReference>
<dbReference type="InterPro" id="IPR001969">
    <property type="entry name" value="Aspartic_peptidase_AS"/>
</dbReference>
<dbReference type="InterPro" id="IPR000477">
    <property type="entry name" value="RT_dom"/>
</dbReference>
<feature type="compositionally biased region" description="Basic residues" evidence="6">
    <location>
        <begin position="1"/>
        <end position="11"/>
    </location>
</feature>
<dbReference type="InterPro" id="IPR001878">
    <property type="entry name" value="Znf_CCHC"/>
</dbReference>
<protein>
    <submittedName>
        <fullName evidence="8">Reverse transcriptase domain-containing protein</fullName>
    </submittedName>
</protein>
<feature type="compositionally biased region" description="Basic and acidic residues" evidence="6">
    <location>
        <begin position="47"/>
        <end position="59"/>
    </location>
</feature>
<dbReference type="InterPro" id="IPR050951">
    <property type="entry name" value="Retrovirus_Pol_polyprotein"/>
</dbReference>
<dbReference type="EMBL" id="BQNB010018077">
    <property type="protein sequence ID" value="GJT70443.1"/>
    <property type="molecule type" value="Genomic_DNA"/>
</dbReference>
<keyword evidence="2" id="KW-0548">Nucleotidyltransferase</keyword>
<evidence type="ECO:0000313" key="8">
    <source>
        <dbReference type="EMBL" id="GJT70443.1"/>
    </source>
</evidence>
<dbReference type="Gene3D" id="3.10.10.10">
    <property type="entry name" value="HIV Type 1 Reverse Transcriptase, subunit A, domain 1"/>
    <property type="match status" value="1"/>
</dbReference>
<evidence type="ECO:0000256" key="2">
    <source>
        <dbReference type="ARBA" id="ARBA00022695"/>
    </source>
</evidence>
<evidence type="ECO:0000256" key="4">
    <source>
        <dbReference type="ARBA" id="ARBA00022759"/>
    </source>
</evidence>
<dbReference type="Pfam" id="PF00098">
    <property type="entry name" value="zf-CCHC"/>
    <property type="match status" value="2"/>
</dbReference>
<dbReference type="Gene3D" id="3.30.70.270">
    <property type="match status" value="2"/>
</dbReference>
<sequence length="729" mass="82503">MPLRKAPKTRTTKSSPATTTTTTTPVTDAQLKALIDQGVADALAARDANRSRNGEDSHDSGTGVRRQAPLARECTYPDFMKCKTLYFKGTEGVVKLTQWFERMETVFRISNCTVENQIKFATCTLLGSALTWWNSHVRTVGHDVAYAMTWTNLKKMTTNKYCPRGEIKKLEFEMWNLMVKESDKIKRYVGGLADMIHESVMVSKPKTMQDAIEFATELMDKKIRTFAERQSENKRKQDDKQEQQNKRQNIGMAYAAGSSEKKPYGGSKRLCSKCNYHHDGQCARKCHKCNRVGHLALDCRSTANDNTANNQRGTRAGQNATCFECGAQGHFKRECPKLKNNNCGNQGGNDNAPAKVYAVGRAGTNPDSNVVTGTFLLNNHYASILFDTGADRSFVSTAFSSQIDITPTTLDHYYDVELADGRIIRLNTIIRGCTLNFLNHPFKIDLMPVELGSFDVIIGMDWLASTGTLSIGPVRNERIVGPTEGAIRQRLYKAQFLTLGSSGLVCQEEGCIVSNVHRLSRAEQANGYHQLRVCEEDIPKTAFRTRYGHYEFQVMPFGLTNAPTVFMDLMNRVCKPYLDKFVIVFIDDILIYSRNKKEHEEHLKAILELLKKEELYAKFTKCEFWIPKVQFLGHVIDSQGIHVDPAKIESIKDWASPKTPTKIRQFLSLARYYRRFIKGFLKIAKSMTKLNQKGVKFDWGEKKEAAFQLIKQKLYSAPILALLEKVRIL</sequence>
<dbReference type="Pfam" id="PF08284">
    <property type="entry name" value="RVP_2"/>
    <property type="match status" value="1"/>
</dbReference>
<feature type="domain" description="CCHC-type" evidence="7">
    <location>
        <begin position="284"/>
        <end position="301"/>
    </location>
</feature>
<dbReference type="Pfam" id="PF03732">
    <property type="entry name" value="Retrotrans_gag"/>
    <property type="match status" value="1"/>
</dbReference>
<evidence type="ECO:0000313" key="9">
    <source>
        <dbReference type="Proteomes" id="UP001151760"/>
    </source>
</evidence>
<dbReference type="Pfam" id="PF00078">
    <property type="entry name" value="RVT_1"/>
    <property type="match status" value="1"/>
</dbReference>
<keyword evidence="5" id="KW-0862">Zinc</keyword>
<evidence type="ECO:0000256" key="5">
    <source>
        <dbReference type="PROSITE-ProRule" id="PRU00047"/>
    </source>
</evidence>
<dbReference type="PROSITE" id="PS50158">
    <property type="entry name" value="ZF_CCHC"/>
    <property type="match status" value="2"/>
</dbReference>
<keyword evidence="5" id="KW-0479">Metal-binding</keyword>
<keyword evidence="4" id="KW-0378">Hydrolase</keyword>
<dbReference type="InterPro" id="IPR036875">
    <property type="entry name" value="Znf_CCHC_sf"/>
</dbReference>
<dbReference type="InterPro" id="IPR043128">
    <property type="entry name" value="Rev_trsase/Diguanyl_cyclase"/>
</dbReference>
<evidence type="ECO:0000256" key="1">
    <source>
        <dbReference type="ARBA" id="ARBA00022679"/>
    </source>
</evidence>
<dbReference type="Gene3D" id="4.10.60.10">
    <property type="entry name" value="Zinc finger, CCHC-type"/>
    <property type="match status" value="1"/>
</dbReference>
<comment type="caution">
    <text evidence="8">The sequence shown here is derived from an EMBL/GenBank/DDBJ whole genome shotgun (WGS) entry which is preliminary data.</text>
</comment>
<dbReference type="SUPFAM" id="SSF57756">
    <property type="entry name" value="Retrovirus zinc finger-like domains"/>
    <property type="match status" value="1"/>
</dbReference>
<feature type="region of interest" description="Disordered" evidence="6">
    <location>
        <begin position="228"/>
        <end position="247"/>
    </location>
</feature>
<organism evidence="8 9">
    <name type="scientific">Tanacetum coccineum</name>
    <dbReference type="NCBI Taxonomy" id="301880"/>
    <lineage>
        <taxon>Eukaryota</taxon>
        <taxon>Viridiplantae</taxon>
        <taxon>Streptophyta</taxon>
        <taxon>Embryophyta</taxon>
        <taxon>Tracheophyta</taxon>
        <taxon>Spermatophyta</taxon>
        <taxon>Magnoliopsida</taxon>
        <taxon>eudicotyledons</taxon>
        <taxon>Gunneridae</taxon>
        <taxon>Pentapetalae</taxon>
        <taxon>asterids</taxon>
        <taxon>campanulids</taxon>
        <taxon>Asterales</taxon>
        <taxon>Asteraceae</taxon>
        <taxon>Asteroideae</taxon>
        <taxon>Anthemideae</taxon>
        <taxon>Anthemidinae</taxon>
        <taxon>Tanacetum</taxon>
    </lineage>
</organism>
<dbReference type="PANTHER" id="PTHR37984">
    <property type="entry name" value="PROTEIN CBG26694"/>
    <property type="match status" value="1"/>
</dbReference>
<dbReference type="SUPFAM" id="SSF50630">
    <property type="entry name" value="Acid proteases"/>
    <property type="match status" value="1"/>
</dbReference>
<dbReference type="SUPFAM" id="SSF56672">
    <property type="entry name" value="DNA/RNA polymerases"/>
    <property type="match status" value="1"/>
</dbReference>
<keyword evidence="1" id="KW-0808">Transferase</keyword>
<feature type="region of interest" description="Disordered" evidence="6">
    <location>
        <begin position="46"/>
        <end position="66"/>
    </location>
</feature>
<reference evidence="8" key="2">
    <citation type="submission" date="2022-01" db="EMBL/GenBank/DDBJ databases">
        <authorList>
            <person name="Yamashiro T."/>
            <person name="Shiraishi A."/>
            <person name="Satake H."/>
            <person name="Nakayama K."/>
        </authorList>
    </citation>
    <scope>NUCLEOTIDE SEQUENCE</scope>
</reference>
<dbReference type="PROSITE" id="PS00141">
    <property type="entry name" value="ASP_PROTEASE"/>
    <property type="match status" value="1"/>
</dbReference>
<feature type="domain" description="CCHC-type" evidence="7">
    <location>
        <begin position="322"/>
        <end position="337"/>
    </location>
</feature>
<gene>
    <name evidence="8" type="ORF">Tco_1029729</name>
</gene>
<dbReference type="PANTHER" id="PTHR37984:SF5">
    <property type="entry name" value="PROTEIN NYNRIN-LIKE"/>
    <property type="match status" value="1"/>
</dbReference>
<evidence type="ECO:0000256" key="3">
    <source>
        <dbReference type="ARBA" id="ARBA00022722"/>
    </source>
</evidence>